<evidence type="ECO:0000256" key="4">
    <source>
        <dbReference type="ARBA" id="ARBA00023242"/>
    </source>
</evidence>
<organism evidence="7 8">
    <name type="scientific">Salinomyces thailandicus</name>
    <dbReference type="NCBI Taxonomy" id="706561"/>
    <lineage>
        <taxon>Eukaryota</taxon>
        <taxon>Fungi</taxon>
        <taxon>Dikarya</taxon>
        <taxon>Ascomycota</taxon>
        <taxon>Pezizomycotina</taxon>
        <taxon>Dothideomycetes</taxon>
        <taxon>Dothideomycetidae</taxon>
        <taxon>Mycosphaerellales</taxon>
        <taxon>Teratosphaeriaceae</taxon>
        <taxon>Salinomyces</taxon>
    </lineage>
</organism>
<evidence type="ECO:0000256" key="2">
    <source>
        <dbReference type="ARBA" id="ARBA00022574"/>
    </source>
</evidence>
<protein>
    <submittedName>
        <fullName evidence="7">Uncharacterized protein</fullName>
    </submittedName>
</protein>
<evidence type="ECO:0000313" key="7">
    <source>
        <dbReference type="EMBL" id="TKA22670.1"/>
    </source>
</evidence>
<dbReference type="OrthoDB" id="6262491at2759"/>
<dbReference type="PANTHER" id="PTHR19848">
    <property type="entry name" value="WD40 REPEAT PROTEIN"/>
    <property type="match status" value="1"/>
</dbReference>
<dbReference type="PROSITE" id="PS50082">
    <property type="entry name" value="WD_REPEATS_2"/>
    <property type="match status" value="2"/>
</dbReference>
<evidence type="ECO:0000256" key="3">
    <source>
        <dbReference type="ARBA" id="ARBA00022737"/>
    </source>
</evidence>
<feature type="non-terminal residue" evidence="7">
    <location>
        <position position="321"/>
    </location>
</feature>
<name>A0A4U0TL85_9PEZI</name>
<evidence type="ECO:0000256" key="1">
    <source>
        <dbReference type="ARBA" id="ARBA00004123"/>
    </source>
</evidence>
<dbReference type="InterPro" id="IPR019775">
    <property type="entry name" value="WD40_repeat_CS"/>
</dbReference>
<gene>
    <name evidence="7" type="ORF">B0A50_07763</name>
</gene>
<comment type="subcellular location">
    <subcellularLocation>
        <location evidence="1">Nucleus</location>
    </subcellularLocation>
</comment>
<evidence type="ECO:0000256" key="6">
    <source>
        <dbReference type="SAM" id="MobiDB-lite"/>
    </source>
</evidence>
<dbReference type="InterPro" id="IPR015943">
    <property type="entry name" value="WD40/YVTN_repeat-like_dom_sf"/>
</dbReference>
<feature type="repeat" description="WD" evidence="5">
    <location>
        <begin position="124"/>
        <end position="167"/>
    </location>
</feature>
<sequence length="321" mass="34416">MSRSTDAGHFFQTSDALATTDRKAAKSKNKHGNPLKLTSKILAVLPESGGAASSGVGKCVVLAGLATAPLTSLALCEELGCLFAGCWDKRIHAFPLASHTNTAAGADGEQQPQQQQQQPAPPPLAAHTDFVKCVLTASLDGQPILLSGAADATIIIWDLQTRTPLHKLKGHVKALQDLAIDPFSLPEQGGAATSFELFSASSDREIRRWFISRTAAYELPESLEKPILAHETSVYKLRFDGSGDLWTASADKTAKHLIRDRGWEAETVLPHPDFVRDVVVAELAGVVVTACRDEEVRVWGLGSGELVCVYEGHFEEVMALG</sequence>
<dbReference type="EMBL" id="NAJL01000068">
    <property type="protein sequence ID" value="TKA22670.1"/>
    <property type="molecule type" value="Genomic_DNA"/>
</dbReference>
<accession>A0A4U0TL85</accession>
<reference evidence="7 8" key="1">
    <citation type="submission" date="2017-03" db="EMBL/GenBank/DDBJ databases">
        <title>Genomes of endolithic fungi from Antarctica.</title>
        <authorList>
            <person name="Coleine C."/>
            <person name="Masonjones S."/>
            <person name="Stajich J.E."/>
        </authorList>
    </citation>
    <scope>NUCLEOTIDE SEQUENCE [LARGE SCALE GENOMIC DNA]</scope>
    <source>
        <strain evidence="7 8">CCFEE 6315</strain>
    </source>
</reference>
<proteinExistence type="predicted"/>
<keyword evidence="8" id="KW-1185">Reference proteome</keyword>
<dbReference type="PANTHER" id="PTHR19848:SF0">
    <property type="entry name" value="NOTCHLESS PROTEIN HOMOLOG 1"/>
    <property type="match status" value="1"/>
</dbReference>
<evidence type="ECO:0000313" key="8">
    <source>
        <dbReference type="Proteomes" id="UP000308549"/>
    </source>
</evidence>
<keyword evidence="2 5" id="KW-0853">WD repeat</keyword>
<dbReference type="PROSITE" id="PS00678">
    <property type="entry name" value="WD_REPEATS_1"/>
    <property type="match status" value="1"/>
</dbReference>
<dbReference type="Proteomes" id="UP000308549">
    <property type="component" value="Unassembled WGS sequence"/>
</dbReference>
<feature type="repeat" description="WD" evidence="5">
    <location>
        <begin position="268"/>
        <end position="309"/>
    </location>
</feature>
<comment type="caution">
    <text evidence="7">The sequence shown here is derived from an EMBL/GenBank/DDBJ whole genome shotgun (WGS) entry which is preliminary data.</text>
</comment>
<keyword evidence="4" id="KW-0539">Nucleus</keyword>
<dbReference type="SUPFAM" id="SSF50978">
    <property type="entry name" value="WD40 repeat-like"/>
    <property type="match status" value="1"/>
</dbReference>
<feature type="region of interest" description="Disordered" evidence="6">
    <location>
        <begin position="102"/>
        <end position="123"/>
    </location>
</feature>
<evidence type="ECO:0000256" key="5">
    <source>
        <dbReference type="PROSITE-ProRule" id="PRU00221"/>
    </source>
</evidence>
<dbReference type="GO" id="GO:0000027">
    <property type="term" value="P:ribosomal large subunit assembly"/>
    <property type="evidence" value="ECO:0007669"/>
    <property type="project" value="TreeGrafter"/>
</dbReference>
<dbReference type="Pfam" id="PF00400">
    <property type="entry name" value="WD40"/>
    <property type="match status" value="1"/>
</dbReference>
<dbReference type="Gene3D" id="2.130.10.10">
    <property type="entry name" value="YVTN repeat-like/Quinoprotein amine dehydrogenase"/>
    <property type="match status" value="2"/>
</dbReference>
<keyword evidence="3" id="KW-0677">Repeat</keyword>
<dbReference type="AlphaFoldDB" id="A0A4U0TL85"/>
<dbReference type="GO" id="GO:0005730">
    <property type="term" value="C:nucleolus"/>
    <property type="evidence" value="ECO:0007669"/>
    <property type="project" value="TreeGrafter"/>
</dbReference>
<dbReference type="InterPro" id="IPR001680">
    <property type="entry name" value="WD40_rpt"/>
</dbReference>
<dbReference type="SMART" id="SM00320">
    <property type="entry name" value="WD40"/>
    <property type="match status" value="5"/>
</dbReference>
<dbReference type="InterPro" id="IPR036322">
    <property type="entry name" value="WD40_repeat_dom_sf"/>
</dbReference>